<keyword evidence="1" id="KW-0812">Transmembrane</keyword>
<feature type="transmembrane region" description="Helical" evidence="1">
    <location>
        <begin position="6"/>
        <end position="27"/>
    </location>
</feature>
<proteinExistence type="predicted"/>
<keyword evidence="3" id="KW-1185">Reference proteome</keyword>
<keyword evidence="1" id="KW-0472">Membrane</keyword>
<dbReference type="Proteomes" id="UP000310158">
    <property type="component" value="Unassembled WGS sequence"/>
</dbReference>
<dbReference type="EMBL" id="SGPL01000099">
    <property type="protein sequence ID" value="THH17718.1"/>
    <property type="molecule type" value="Genomic_DNA"/>
</dbReference>
<reference evidence="2 3" key="1">
    <citation type="submission" date="2019-02" db="EMBL/GenBank/DDBJ databases">
        <title>Genome sequencing of the rare red list fungi Bondarzewia mesenterica.</title>
        <authorList>
            <person name="Buettner E."/>
            <person name="Kellner H."/>
        </authorList>
    </citation>
    <scope>NUCLEOTIDE SEQUENCE [LARGE SCALE GENOMIC DNA]</scope>
    <source>
        <strain evidence="2 3">DSM 108281</strain>
    </source>
</reference>
<evidence type="ECO:0000313" key="3">
    <source>
        <dbReference type="Proteomes" id="UP000310158"/>
    </source>
</evidence>
<protein>
    <submittedName>
        <fullName evidence="2">Uncharacterized protein</fullName>
    </submittedName>
</protein>
<keyword evidence="1" id="KW-1133">Transmembrane helix</keyword>
<name>A0A4S4M098_9AGAM</name>
<comment type="caution">
    <text evidence="2">The sequence shown here is derived from an EMBL/GenBank/DDBJ whole genome shotgun (WGS) entry which is preliminary data.</text>
</comment>
<dbReference type="AlphaFoldDB" id="A0A4S4M098"/>
<gene>
    <name evidence="2" type="ORF">EW146_g3151</name>
</gene>
<organism evidence="2 3">
    <name type="scientific">Bondarzewia mesenterica</name>
    <dbReference type="NCBI Taxonomy" id="1095465"/>
    <lineage>
        <taxon>Eukaryota</taxon>
        <taxon>Fungi</taxon>
        <taxon>Dikarya</taxon>
        <taxon>Basidiomycota</taxon>
        <taxon>Agaricomycotina</taxon>
        <taxon>Agaricomycetes</taxon>
        <taxon>Russulales</taxon>
        <taxon>Bondarzewiaceae</taxon>
        <taxon>Bondarzewia</taxon>
    </lineage>
</organism>
<sequence length="204" mass="22984">MFYQDSIYIITVHILVALAAHITSVILKAEFNRLFAKEMAFIINYQRKVMMQDVHIYIPHLTINIVVIKDTPILRQLVSKVKQVRPAHWNEEEDEEDEEDKELMKRKVTKLRKMKVVVLIWRFIKLAQLVTRSLRDIRIEVDIAISDIPILAVLIAPTAPTISIAPTIPATTTILTILTASTTALTVPATPTTSAAPIALTEAP</sequence>
<evidence type="ECO:0000313" key="2">
    <source>
        <dbReference type="EMBL" id="THH17718.1"/>
    </source>
</evidence>
<accession>A0A4S4M098</accession>
<evidence type="ECO:0000256" key="1">
    <source>
        <dbReference type="SAM" id="Phobius"/>
    </source>
</evidence>